<dbReference type="PANTHER" id="PTHR43482">
    <property type="entry name" value="PROTEIN AST1-RELATED"/>
    <property type="match status" value="1"/>
</dbReference>
<dbReference type="SMART" id="SM00829">
    <property type="entry name" value="PKS_ER"/>
    <property type="match status" value="1"/>
</dbReference>
<organism evidence="2 3">
    <name type="scientific">Latilactobacillus curvatus</name>
    <name type="common">Lactobacillus curvatus</name>
    <dbReference type="NCBI Taxonomy" id="28038"/>
    <lineage>
        <taxon>Bacteria</taxon>
        <taxon>Bacillati</taxon>
        <taxon>Bacillota</taxon>
        <taxon>Bacilli</taxon>
        <taxon>Lactobacillales</taxon>
        <taxon>Lactobacillaceae</taxon>
        <taxon>Latilactobacillus</taxon>
    </lineage>
</organism>
<protein>
    <submittedName>
        <fullName evidence="2">NADP-dependent oxidoreductase</fullName>
    </submittedName>
</protein>
<dbReference type="InterPro" id="IPR013154">
    <property type="entry name" value="ADH-like_N"/>
</dbReference>
<dbReference type="InterPro" id="IPR020843">
    <property type="entry name" value="ER"/>
</dbReference>
<dbReference type="InterPro" id="IPR036291">
    <property type="entry name" value="NAD(P)-bd_dom_sf"/>
</dbReference>
<dbReference type="InterPro" id="IPR052585">
    <property type="entry name" value="Lipid_raft_assoc_Zn_ADH"/>
</dbReference>
<dbReference type="Gene3D" id="3.40.50.720">
    <property type="entry name" value="NAD(P)-binding Rossmann-like Domain"/>
    <property type="match status" value="1"/>
</dbReference>
<evidence type="ECO:0000313" key="3">
    <source>
        <dbReference type="Proteomes" id="UP000257607"/>
    </source>
</evidence>
<dbReference type="Gene3D" id="3.90.180.10">
    <property type="entry name" value="Medium-chain alcohol dehydrogenases, catalytic domain"/>
    <property type="match status" value="1"/>
</dbReference>
<dbReference type="EMBL" id="CP031003">
    <property type="protein sequence ID" value="AXN35490.1"/>
    <property type="molecule type" value="Genomic_DNA"/>
</dbReference>
<dbReference type="Pfam" id="PF08240">
    <property type="entry name" value="ADH_N"/>
    <property type="match status" value="1"/>
</dbReference>
<dbReference type="Pfam" id="PF13602">
    <property type="entry name" value="ADH_zinc_N_2"/>
    <property type="match status" value="1"/>
</dbReference>
<dbReference type="PANTHER" id="PTHR43482:SF1">
    <property type="entry name" value="PROTEIN AST1-RELATED"/>
    <property type="match status" value="1"/>
</dbReference>
<dbReference type="SUPFAM" id="SSF51735">
    <property type="entry name" value="NAD(P)-binding Rossmann-fold domains"/>
    <property type="match status" value="1"/>
</dbReference>
<dbReference type="InterPro" id="IPR011032">
    <property type="entry name" value="GroES-like_sf"/>
</dbReference>
<feature type="domain" description="Enoyl reductase (ER)" evidence="1">
    <location>
        <begin position="13"/>
        <end position="312"/>
    </location>
</feature>
<accession>A0A385ACT6</accession>
<evidence type="ECO:0000259" key="1">
    <source>
        <dbReference type="SMART" id="SM00829"/>
    </source>
</evidence>
<evidence type="ECO:0000313" key="2">
    <source>
        <dbReference type="EMBL" id="AXN35490.1"/>
    </source>
</evidence>
<name>A0A385ACT6_LATCU</name>
<dbReference type="AlphaFoldDB" id="A0A385ACT6"/>
<proteinExistence type="predicted"/>
<dbReference type="CDD" id="cd05289">
    <property type="entry name" value="MDR_like_2"/>
    <property type="match status" value="1"/>
</dbReference>
<reference evidence="2 3" key="1">
    <citation type="submission" date="2018-07" db="EMBL/GenBank/DDBJ databases">
        <title>Lactobacillus curvatus genome sequence.</title>
        <authorList>
            <person name="Prechtl R."/>
        </authorList>
    </citation>
    <scope>NUCLEOTIDE SEQUENCE [LARGE SCALE GENOMIC DNA]</scope>
    <source>
        <strain evidence="2 3">TMW 1.1928</strain>
    </source>
</reference>
<sequence length="314" mass="34138">MFVMEKFGFNHFGGPDVFERFDQPQPTPKDNQVLIKVLAAGLNPYDVALRNGSQDSVRPLPFPIFPGTDVVGEIVELGADVDDYRVGEIVINHRSMGAYSEYVTASTAKILRKPASMSIAEAAGLPSAGITAYNTLMHFTNFTHGDTIAIMGASGAVGSLLVQLSLAAHLNVIAIANSANLDYLRSFGVQEVIAYDQPSDFERLAQTAKIGINLSRDPESTERLNNLVAPGGTFTSTTILPTDDQQRADINYQSVYPRKDYADLTALQDLNELIDQGLLHNTVFKTLPFTLEGIIEGHKLLESHHAPGKIVISH</sequence>
<dbReference type="SUPFAM" id="SSF50129">
    <property type="entry name" value="GroES-like"/>
    <property type="match status" value="1"/>
</dbReference>
<dbReference type="GO" id="GO:0016491">
    <property type="term" value="F:oxidoreductase activity"/>
    <property type="evidence" value="ECO:0007669"/>
    <property type="project" value="InterPro"/>
</dbReference>
<gene>
    <name evidence="2" type="ORF">DT351_03585</name>
</gene>
<dbReference type="Proteomes" id="UP000257607">
    <property type="component" value="Chromosome"/>
</dbReference>